<evidence type="ECO:0000313" key="4">
    <source>
        <dbReference type="Proteomes" id="UP000054324"/>
    </source>
</evidence>
<evidence type="ECO:0000313" key="3">
    <source>
        <dbReference type="EMBL" id="KER21511.1"/>
    </source>
</evidence>
<dbReference type="PANTHER" id="PTHR12499:SF0">
    <property type="entry name" value="OPTIC ATROPHY 3 PROTEIN"/>
    <property type="match status" value="1"/>
</dbReference>
<name>A0A074Z371_OPIVI</name>
<dbReference type="GeneID" id="20324346"/>
<protein>
    <submittedName>
        <fullName evidence="3">Uncharacterized protein</fullName>
    </submittedName>
</protein>
<comment type="similarity">
    <text evidence="1">Belongs to the OPA3 family.</text>
</comment>
<dbReference type="STRING" id="6198.A0A074Z371"/>
<dbReference type="KEGG" id="ovi:T265_10178"/>
<dbReference type="OrthoDB" id="2129069at2759"/>
<evidence type="ECO:0000256" key="2">
    <source>
        <dbReference type="ARBA" id="ARBA00023054"/>
    </source>
</evidence>
<organism evidence="3 4">
    <name type="scientific">Opisthorchis viverrini</name>
    <name type="common">Southeast Asian liver fluke</name>
    <dbReference type="NCBI Taxonomy" id="6198"/>
    <lineage>
        <taxon>Eukaryota</taxon>
        <taxon>Metazoa</taxon>
        <taxon>Spiralia</taxon>
        <taxon>Lophotrochozoa</taxon>
        <taxon>Platyhelminthes</taxon>
        <taxon>Trematoda</taxon>
        <taxon>Digenea</taxon>
        <taxon>Opisthorchiida</taxon>
        <taxon>Opisthorchiata</taxon>
        <taxon>Opisthorchiidae</taxon>
        <taxon>Opisthorchis</taxon>
    </lineage>
</organism>
<dbReference type="Pfam" id="PF07047">
    <property type="entry name" value="OPA3"/>
    <property type="match status" value="1"/>
</dbReference>
<dbReference type="GO" id="GO:0005739">
    <property type="term" value="C:mitochondrion"/>
    <property type="evidence" value="ECO:0007669"/>
    <property type="project" value="TreeGrafter"/>
</dbReference>
<dbReference type="GO" id="GO:0019216">
    <property type="term" value="P:regulation of lipid metabolic process"/>
    <property type="evidence" value="ECO:0007669"/>
    <property type="project" value="TreeGrafter"/>
</dbReference>
<proteinExistence type="inferred from homology"/>
<gene>
    <name evidence="3" type="ORF">T265_10178</name>
</gene>
<reference evidence="3 4" key="1">
    <citation type="submission" date="2013-11" db="EMBL/GenBank/DDBJ databases">
        <title>Opisthorchis viverrini - life in the bile duct.</title>
        <authorList>
            <person name="Young N.D."/>
            <person name="Nagarajan N."/>
            <person name="Lin S.J."/>
            <person name="Korhonen P.K."/>
            <person name="Jex A.R."/>
            <person name="Hall R.S."/>
            <person name="Safavi-Hemami H."/>
            <person name="Kaewkong W."/>
            <person name="Bertrand D."/>
            <person name="Gao S."/>
            <person name="Seet Q."/>
            <person name="Wongkham S."/>
            <person name="Teh B.T."/>
            <person name="Wongkham C."/>
            <person name="Intapan P.M."/>
            <person name="Maleewong W."/>
            <person name="Yang X."/>
            <person name="Hu M."/>
            <person name="Wang Z."/>
            <person name="Hofmann A."/>
            <person name="Sternberg P.W."/>
            <person name="Tan P."/>
            <person name="Wang J."/>
            <person name="Gasser R.B."/>
        </authorList>
    </citation>
    <scope>NUCLEOTIDE SEQUENCE [LARGE SCALE GENOMIC DNA]</scope>
</reference>
<dbReference type="Proteomes" id="UP000054324">
    <property type="component" value="Unassembled WGS sequence"/>
</dbReference>
<keyword evidence="2" id="KW-0175">Coiled coil</keyword>
<dbReference type="PANTHER" id="PTHR12499">
    <property type="entry name" value="OPTIC ATROPHY 3 PROTEIN OPA3"/>
    <property type="match status" value="1"/>
</dbReference>
<dbReference type="EMBL" id="KL596961">
    <property type="protein sequence ID" value="KER21511.1"/>
    <property type="molecule type" value="Genomic_DNA"/>
</dbReference>
<evidence type="ECO:0000256" key="1">
    <source>
        <dbReference type="ARBA" id="ARBA00007584"/>
    </source>
</evidence>
<dbReference type="RefSeq" id="XP_009174736.1">
    <property type="nucleotide sequence ID" value="XM_009176472.1"/>
</dbReference>
<accession>A0A074Z371</accession>
<dbReference type="CTD" id="20324346"/>
<dbReference type="AlphaFoldDB" id="A0A074Z371"/>
<dbReference type="InterPro" id="IPR010754">
    <property type="entry name" value="OPA3-like"/>
</dbReference>
<sequence length="157" mass="18139">MVGAFPVFKLGSLALKQVSKPIVSFMKQRAKSNMFFRQYICLPPAQLYHMWETRLKLRILGLSKPKEVAKLSEDAAADLGAEMLGEILMFCFGAAILFYEYRRQARKEANKEDNIQKTFDELTNQINELSTLIQIHEARLREHTRLMAKITSDEHCE</sequence>
<keyword evidence="4" id="KW-1185">Reference proteome</keyword>